<dbReference type="Proteomes" id="UP000646833">
    <property type="component" value="Unassembled WGS sequence"/>
</dbReference>
<protein>
    <submittedName>
        <fullName evidence="1">Uncharacterized protein</fullName>
    </submittedName>
</protein>
<name>A0A830DYZ4_9EURY</name>
<dbReference type="AlphaFoldDB" id="A0A830DYZ4"/>
<gene>
    <name evidence="1" type="ORF">GCM10007209_38510</name>
</gene>
<sequence length="43" mass="4617">MASNARVTARIVRTDGGETYKEYRVGAVAYGSIEALEAALEAR</sequence>
<comment type="caution">
    <text evidence="1">The sequence shown here is derived from an EMBL/GenBank/DDBJ whole genome shotgun (WGS) entry which is preliminary data.</text>
</comment>
<reference evidence="1" key="1">
    <citation type="journal article" date="2014" name="Int. J. Syst. Evol. Microbiol.">
        <title>Complete genome sequence of Corynebacterium casei LMG S-19264T (=DSM 44701T), isolated from a smear-ripened cheese.</title>
        <authorList>
            <consortium name="US DOE Joint Genome Institute (JGI-PGF)"/>
            <person name="Walter F."/>
            <person name="Albersmeier A."/>
            <person name="Kalinowski J."/>
            <person name="Ruckert C."/>
        </authorList>
    </citation>
    <scope>NUCLEOTIDE SEQUENCE</scope>
    <source>
        <strain evidence="1">CCM 7217</strain>
    </source>
</reference>
<evidence type="ECO:0000313" key="1">
    <source>
        <dbReference type="EMBL" id="GGC72844.1"/>
    </source>
</evidence>
<dbReference type="RefSeq" id="WP_007273956.1">
    <property type="nucleotide sequence ID" value="NZ_BMCI01000011.1"/>
</dbReference>
<evidence type="ECO:0000313" key="2">
    <source>
        <dbReference type="Proteomes" id="UP000646833"/>
    </source>
</evidence>
<organism evidence="1 2">
    <name type="scientific">Haloferax sulfurifontis</name>
    <dbReference type="NCBI Taxonomy" id="255616"/>
    <lineage>
        <taxon>Archaea</taxon>
        <taxon>Methanobacteriati</taxon>
        <taxon>Methanobacteriota</taxon>
        <taxon>Stenosarchaea group</taxon>
        <taxon>Halobacteria</taxon>
        <taxon>Halobacteriales</taxon>
        <taxon>Haloferacaceae</taxon>
        <taxon>Haloferax</taxon>
    </lineage>
</organism>
<dbReference type="EMBL" id="BMCI01000011">
    <property type="protein sequence ID" value="GGC72844.1"/>
    <property type="molecule type" value="Genomic_DNA"/>
</dbReference>
<reference evidence="1" key="2">
    <citation type="submission" date="2020-09" db="EMBL/GenBank/DDBJ databases">
        <authorList>
            <person name="Sun Q."/>
            <person name="Sedlacek I."/>
        </authorList>
    </citation>
    <scope>NUCLEOTIDE SEQUENCE</scope>
    <source>
        <strain evidence="1">CCM 7217</strain>
    </source>
</reference>
<proteinExistence type="predicted"/>
<accession>A0A830DYZ4</accession>